<keyword evidence="2" id="KW-0472">Membrane</keyword>
<proteinExistence type="predicted"/>
<feature type="transmembrane region" description="Helical" evidence="2">
    <location>
        <begin position="259"/>
        <end position="278"/>
    </location>
</feature>
<sequence length="282" mass="29286">MSGDGVIHHAVLIFSGDRAFDRAAMRDDIAAAQRATGEPATAAGISDDPQAVPGATVCTRFDIFAPPERGGTVPPEEFGPGLEVFAEAYPDIAPPAALVSLQVFAIDPGVDEATLSAVLAQVVDTLIARTEADLVRLPGHAGLMTSARFRSEFHLARSDAPADTTPGHAGDAIDIFPDIDLVAPELDRAWDRASPRSGARRRTQSAPASDADDVAMPIEARLATWTVNASVAILAPPVGASLAVYNLMRGEDFRLSAHALALTGTFLALGASGMMPSLSGLV</sequence>
<name>A0A3D9BZN2_9RHOB</name>
<evidence type="ECO:0000313" key="3">
    <source>
        <dbReference type="EMBL" id="REC58852.1"/>
    </source>
</evidence>
<keyword evidence="4" id="KW-1185">Reference proteome</keyword>
<comment type="caution">
    <text evidence="3">The sequence shown here is derived from an EMBL/GenBank/DDBJ whole genome shotgun (WGS) entry which is preliminary data.</text>
</comment>
<gene>
    <name evidence="3" type="ORF">DRV84_01090</name>
</gene>
<reference evidence="3 4" key="1">
    <citation type="journal article" date="2017" name="Int. J. Syst. Evol. Microbiol.">
        <title>Rhodosalinus sediminis gen. nov., sp. nov., isolated from marine saltern.</title>
        <authorList>
            <person name="Guo L.Y."/>
            <person name="Ling S.K."/>
            <person name="Li C.M."/>
            <person name="Chen G.J."/>
            <person name="Du Z.J."/>
        </authorList>
    </citation>
    <scope>NUCLEOTIDE SEQUENCE [LARGE SCALE GENOMIC DNA]</scope>
    <source>
        <strain evidence="3 4">WDN1C137</strain>
    </source>
</reference>
<organism evidence="3 4">
    <name type="scientific">Rhodosalinus sediminis</name>
    <dbReference type="NCBI Taxonomy" id="1940533"/>
    <lineage>
        <taxon>Bacteria</taxon>
        <taxon>Pseudomonadati</taxon>
        <taxon>Pseudomonadota</taxon>
        <taxon>Alphaproteobacteria</taxon>
        <taxon>Rhodobacterales</taxon>
        <taxon>Paracoccaceae</taxon>
        <taxon>Rhodosalinus</taxon>
    </lineage>
</organism>
<dbReference type="EMBL" id="QOHR01000001">
    <property type="protein sequence ID" value="REC58852.1"/>
    <property type="molecule type" value="Genomic_DNA"/>
</dbReference>
<keyword evidence="2" id="KW-0812">Transmembrane</keyword>
<keyword evidence="2" id="KW-1133">Transmembrane helix</keyword>
<evidence type="ECO:0000256" key="2">
    <source>
        <dbReference type="SAM" id="Phobius"/>
    </source>
</evidence>
<evidence type="ECO:0000256" key="1">
    <source>
        <dbReference type="SAM" id="MobiDB-lite"/>
    </source>
</evidence>
<feature type="region of interest" description="Disordered" evidence="1">
    <location>
        <begin position="192"/>
        <end position="211"/>
    </location>
</feature>
<dbReference type="OrthoDB" id="7829286at2"/>
<feature type="transmembrane region" description="Helical" evidence="2">
    <location>
        <begin position="225"/>
        <end position="247"/>
    </location>
</feature>
<protein>
    <submittedName>
        <fullName evidence="3">Uncharacterized protein</fullName>
    </submittedName>
</protein>
<dbReference type="RefSeq" id="WP_115977895.1">
    <property type="nucleotide sequence ID" value="NZ_QOHR01000001.1"/>
</dbReference>
<accession>A0A3D9BZN2</accession>
<evidence type="ECO:0000313" key="4">
    <source>
        <dbReference type="Proteomes" id="UP000257131"/>
    </source>
</evidence>
<dbReference type="Proteomes" id="UP000257131">
    <property type="component" value="Unassembled WGS sequence"/>
</dbReference>
<dbReference type="AlphaFoldDB" id="A0A3D9BZN2"/>